<feature type="domain" description="NR LBD" evidence="13">
    <location>
        <begin position="397"/>
        <end position="630"/>
    </location>
</feature>
<keyword evidence="2 10" id="KW-0479">Metal-binding</keyword>
<evidence type="ECO:0000256" key="7">
    <source>
        <dbReference type="ARBA" id="ARBA00023163"/>
    </source>
</evidence>
<dbReference type="InterPro" id="IPR001723">
    <property type="entry name" value="Nuclear_hrmn_rcpt"/>
</dbReference>
<feature type="domain" description="Nuclear receptor" evidence="12">
    <location>
        <begin position="31"/>
        <end position="106"/>
    </location>
</feature>
<protein>
    <submittedName>
        <fullName evidence="14">Hormone receptor 96</fullName>
    </submittedName>
</protein>
<dbReference type="PRINTS" id="PR00398">
    <property type="entry name" value="STRDHORMONER"/>
</dbReference>
<keyword evidence="4 10" id="KW-0862">Zinc</keyword>
<dbReference type="SUPFAM" id="SSF57716">
    <property type="entry name" value="Glucocorticoid receptor-like (DNA-binding domain)"/>
    <property type="match status" value="1"/>
</dbReference>
<feature type="compositionally biased region" description="Basic and acidic residues" evidence="11">
    <location>
        <begin position="108"/>
        <end position="128"/>
    </location>
</feature>
<dbReference type="GO" id="GO:0004879">
    <property type="term" value="F:nuclear receptor activity"/>
    <property type="evidence" value="ECO:0007669"/>
    <property type="project" value="TreeGrafter"/>
</dbReference>
<dbReference type="GO" id="GO:0000122">
    <property type="term" value="P:negative regulation of transcription by RNA polymerase II"/>
    <property type="evidence" value="ECO:0007669"/>
    <property type="project" value="TreeGrafter"/>
</dbReference>
<evidence type="ECO:0000256" key="11">
    <source>
        <dbReference type="SAM" id="MobiDB-lite"/>
    </source>
</evidence>
<feature type="region of interest" description="Disordered" evidence="11">
    <location>
        <begin position="155"/>
        <end position="220"/>
    </location>
</feature>
<evidence type="ECO:0000313" key="14">
    <source>
        <dbReference type="EMBL" id="AID52831.1"/>
    </source>
</evidence>
<accession>A0A0A7CIW0</accession>
<dbReference type="GO" id="GO:0008270">
    <property type="term" value="F:zinc ion binding"/>
    <property type="evidence" value="ECO:0007669"/>
    <property type="project" value="UniProtKB-KW"/>
</dbReference>
<evidence type="ECO:0000256" key="6">
    <source>
        <dbReference type="ARBA" id="ARBA00023125"/>
    </source>
</evidence>
<dbReference type="AlphaFoldDB" id="A0A0A7CIW0"/>
<dbReference type="PANTHER" id="PTHR24082">
    <property type="entry name" value="NUCLEAR HORMONE RECEPTOR"/>
    <property type="match status" value="1"/>
</dbReference>
<dbReference type="FunFam" id="1.10.565.10:FF:000035">
    <property type="entry name" value="Nuclear hormone receptor HR96"/>
    <property type="match status" value="1"/>
</dbReference>
<comment type="similarity">
    <text evidence="10">Belongs to the nuclear hormone receptor family.</text>
</comment>
<evidence type="ECO:0000256" key="1">
    <source>
        <dbReference type="ARBA" id="ARBA00004123"/>
    </source>
</evidence>
<dbReference type="CDD" id="cd06966">
    <property type="entry name" value="NR_DBD_CAR"/>
    <property type="match status" value="1"/>
</dbReference>
<dbReference type="GO" id="GO:0005634">
    <property type="term" value="C:nucleus"/>
    <property type="evidence" value="ECO:0007669"/>
    <property type="project" value="UniProtKB-SubCell"/>
</dbReference>
<dbReference type="InterPro" id="IPR000536">
    <property type="entry name" value="Nucl_hrmn_rcpt_lig-bd"/>
</dbReference>
<dbReference type="PRINTS" id="PR00047">
    <property type="entry name" value="STROIDFINGER"/>
</dbReference>
<dbReference type="PROSITE" id="PS51030">
    <property type="entry name" value="NUCLEAR_REC_DBD_2"/>
    <property type="match status" value="1"/>
</dbReference>
<evidence type="ECO:0000259" key="13">
    <source>
        <dbReference type="PROSITE" id="PS51843"/>
    </source>
</evidence>
<keyword evidence="7 10" id="KW-0804">Transcription</keyword>
<dbReference type="Pfam" id="PF00105">
    <property type="entry name" value="zf-C4"/>
    <property type="match status" value="1"/>
</dbReference>
<dbReference type="Gene3D" id="3.30.50.10">
    <property type="entry name" value="Erythroid Transcription Factor GATA-1, subunit A"/>
    <property type="match status" value="1"/>
</dbReference>
<dbReference type="GO" id="GO:0000978">
    <property type="term" value="F:RNA polymerase II cis-regulatory region sequence-specific DNA binding"/>
    <property type="evidence" value="ECO:0007669"/>
    <property type="project" value="TreeGrafter"/>
</dbReference>
<sequence>MDPSIVCKEETVETTSGEDGQKEGKTEKLLNKFCAVCGDKALGYNFNALTCESCKAFFRRNALKNKEFKCPFSNKCEVTLVTRRFCQKCRLKKCFDIGMKKEWILSDEEKQQKRQKIEQNRAKKRQDVPDLSPRTSLAAVASPLTLPHRDVVSPASTSISFPLGTDSIGLERPQARVLPSSRPPSEDDNQPRHKQMRYDIPEDNNSRLGVGDAYSPNDASSEQCTLIRHELTASNSPPQPSTTFIPTIQDRTQINMLNFVVQQPQLSSSKDLPLDASVPPQNPLTRLSPDLTNLTGTLPEQVNPMNLDVKNEQSSQSYPSTSCGQNPFSPNMDGIPLVGAMTEIKSGDASLSFPDISNTSFDNLDDIVTVAIEAEFHVQNIRSTMHSLTGKSLNDRETDRLHELFMASRSLVEPLDLEKSPFSNADPKNLISVVNLTDLAIKRIIRMAKKINPFITMCQEDQIALLKGGCTELMILRSVINYNPDKNSWRIPSKDRPREVNMELLKEASQLGVNLYEEHQRFVKSFDPKWRTDENVMLLLSAIALFNPDRSNVLHKDVVKLEQDAYYYLLRRYLETICTGCDARRAYLHLIGRLKDLNRLNESHIQLFLGLNPKLVEPLLIEIFDLKPTP</sequence>
<name>A0A0A7CIW0_TIGJA</name>
<evidence type="ECO:0000259" key="12">
    <source>
        <dbReference type="PROSITE" id="PS51030"/>
    </source>
</evidence>
<keyword evidence="8 10" id="KW-0675">Receptor</keyword>
<reference evidence="14" key="2">
    <citation type="submission" date="2014-03" db="EMBL/GenBank/DDBJ databases">
        <authorList>
            <person name="Lee J.-S."/>
            <person name="Hwang D.-S."/>
        </authorList>
    </citation>
    <scope>NUCLEOTIDE SEQUENCE</scope>
</reference>
<dbReference type="PROSITE" id="PS00031">
    <property type="entry name" value="NUCLEAR_REC_DBD_1"/>
    <property type="match status" value="1"/>
</dbReference>
<evidence type="ECO:0000256" key="9">
    <source>
        <dbReference type="ARBA" id="ARBA00023242"/>
    </source>
</evidence>
<dbReference type="InterPro" id="IPR001628">
    <property type="entry name" value="Znf_hrmn_rcpt"/>
</dbReference>
<dbReference type="InterPro" id="IPR013088">
    <property type="entry name" value="Znf_NHR/GATA"/>
</dbReference>
<dbReference type="FunFam" id="3.30.50.10:FF:000042">
    <property type="entry name" value="Nuclear hormone receptor HR96"/>
    <property type="match status" value="1"/>
</dbReference>
<evidence type="ECO:0000256" key="5">
    <source>
        <dbReference type="ARBA" id="ARBA00023015"/>
    </source>
</evidence>
<dbReference type="SUPFAM" id="SSF48508">
    <property type="entry name" value="Nuclear receptor ligand-binding domain"/>
    <property type="match status" value="1"/>
</dbReference>
<comment type="subcellular location">
    <subcellularLocation>
        <location evidence="1 10">Nucleus</location>
    </subcellularLocation>
</comment>
<dbReference type="PANTHER" id="PTHR24082:SF283">
    <property type="entry name" value="NUCLEAR HORMONE RECEPTOR HR96"/>
    <property type="match status" value="1"/>
</dbReference>
<reference evidence="14" key="1">
    <citation type="journal article" date="2014" name="BMC Genomics">
        <title>Genome-wide identification of nuclear receptor (NR) superfamily genes in the copepod Tigriopus japonicus.</title>
        <authorList>
            <person name="Hwang D.S."/>
            <person name="Lee B.Y."/>
            <person name="Kim H.S."/>
            <person name="Lee M.C."/>
            <person name="Kyung D.H."/>
            <person name="Om A.S."/>
            <person name="Rhee J.S."/>
            <person name="Lee J.S."/>
        </authorList>
    </citation>
    <scope>NUCLEOTIDE SEQUENCE</scope>
</reference>
<dbReference type="GO" id="GO:0045944">
    <property type="term" value="P:positive regulation of transcription by RNA polymerase II"/>
    <property type="evidence" value="ECO:0007669"/>
    <property type="project" value="TreeGrafter"/>
</dbReference>
<keyword evidence="6 10" id="KW-0238">DNA-binding</keyword>
<dbReference type="PROSITE" id="PS51843">
    <property type="entry name" value="NR_LBD"/>
    <property type="match status" value="1"/>
</dbReference>
<evidence type="ECO:0000256" key="8">
    <source>
        <dbReference type="ARBA" id="ARBA00023170"/>
    </source>
</evidence>
<dbReference type="SMART" id="SM00430">
    <property type="entry name" value="HOLI"/>
    <property type="match status" value="1"/>
</dbReference>
<organism evidence="14">
    <name type="scientific">Tigriopus japonicus</name>
    <name type="common">Copepod</name>
    <dbReference type="NCBI Taxonomy" id="158387"/>
    <lineage>
        <taxon>Eukaryota</taxon>
        <taxon>Metazoa</taxon>
        <taxon>Ecdysozoa</taxon>
        <taxon>Arthropoda</taxon>
        <taxon>Crustacea</taxon>
        <taxon>Multicrustacea</taxon>
        <taxon>Hexanauplia</taxon>
        <taxon>Copepoda</taxon>
        <taxon>Harpacticoida</taxon>
        <taxon>Harpacticidae</taxon>
        <taxon>Tigriopus</taxon>
    </lineage>
</organism>
<dbReference type="Pfam" id="PF00104">
    <property type="entry name" value="Hormone_recep"/>
    <property type="match status" value="1"/>
</dbReference>
<dbReference type="SMART" id="SM00399">
    <property type="entry name" value="ZnF_C4"/>
    <property type="match status" value="1"/>
</dbReference>
<dbReference type="GO" id="GO:0030154">
    <property type="term" value="P:cell differentiation"/>
    <property type="evidence" value="ECO:0007669"/>
    <property type="project" value="TreeGrafter"/>
</dbReference>
<dbReference type="GO" id="GO:0006950">
    <property type="term" value="P:response to stress"/>
    <property type="evidence" value="ECO:0007669"/>
    <property type="project" value="UniProtKB-ARBA"/>
</dbReference>
<dbReference type="InterPro" id="IPR035500">
    <property type="entry name" value="NHR-like_dom_sf"/>
</dbReference>
<feature type="region of interest" description="Disordered" evidence="11">
    <location>
        <begin position="108"/>
        <end position="136"/>
    </location>
</feature>
<keyword evidence="5 10" id="KW-0805">Transcription regulation</keyword>
<keyword evidence="3 10" id="KW-0863">Zinc-finger</keyword>
<evidence type="ECO:0000256" key="3">
    <source>
        <dbReference type="ARBA" id="ARBA00022771"/>
    </source>
</evidence>
<dbReference type="Gene3D" id="1.10.565.10">
    <property type="entry name" value="Retinoid X Receptor"/>
    <property type="match status" value="1"/>
</dbReference>
<dbReference type="CDD" id="cd06929">
    <property type="entry name" value="NR_LBD_F1"/>
    <property type="match status" value="1"/>
</dbReference>
<dbReference type="InterPro" id="IPR050234">
    <property type="entry name" value="Nuclear_hormone_rcpt_NR1"/>
</dbReference>
<evidence type="ECO:0000256" key="2">
    <source>
        <dbReference type="ARBA" id="ARBA00022723"/>
    </source>
</evidence>
<proteinExistence type="evidence at transcript level"/>
<evidence type="ECO:0000256" key="10">
    <source>
        <dbReference type="RuleBase" id="RU004334"/>
    </source>
</evidence>
<dbReference type="EMBL" id="KJ664194">
    <property type="protein sequence ID" value="AID52831.1"/>
    <property type="molecule type" value="mRNA"/>
</dbReference>
<keyword evidence="9 10" id="KW-0539">Nucleus</keyword>
<evidence type="ECO:0000256" key="4">
    <source>
        <dbReference type="ARBA" id="ARBA00022833"/>
    </source>
</evidence>
<gene>
    <name evidence="14" type="primary">HR96</name>
</gene>